<keyword evidence="4 6" id="KW-0271">Exosome</keyword>
<sequence length="467" mass="51648">MSDKPEKLITDDGLRLDGRRADEIRPMKIEIGVLSRADGSCYLEWGRNKILVGVFGPREAHPRRSQRADTAVIRYKYNMASFSVEDRARPGPSRRSIEISKVSREAFEPVIMAELFPKTAIDIFVEVLQADAGTRTAAINASSVALADAGIPMKGLITSCAFGKIDGKIVLDLNKDEDNYGDADFPVAMTQDGEITLVQMDGHLTPEEIREGLELVKKGCKEILEIQQAVLRKKFETPMGELAEEAAETSNTENEVVEAEAPLEYASKVAVVEEALKETEEFEDAVSEDISEAGAVTEAVPELDELEEIIKEAEAGIEEETIEEVIESEIEEKAEEDEADFEASFEASFEEVSEPDEVEELEPEEAVSGEEETGFESEIEEFVEEEPQPAEELQVEEEAGIEEAASEETLESEPEVESEAESREEAPAEELEAEEESVEEPEEEKCEGPWKVVKDPSESGSRGEKDE</sequence>
<feature type="domain" description="Exoribonuclease phosphorolytic" evidence="8">
    <location>
        <begin position="23"/>
        <end position="152"/>
    </location>
</feature>
<reference evidence="11" key="1">
    <citation type="submission" date="2023-07" db="EMBL/GenBank/DDBJ databases">
        <title>Whole-genome sequencing of a new Methanosarcina sp. Z-7115.</title>
        <authorList>
            <person name="Zhilina T.N."/>
            <person name="Merkel A.Y."/>
        </authorList>
    </citation>
    <scope>NUCLEOTIDE SEQUENCE [LARGE SCALE GENOMIC DNA]</scope>
    <source>
        <strain evidence="11">Z-7115</strain>
    </source>
</reference>
<proteinExistence type="inferred from homology"/>
<dbReference type="Proteomes" id="UP001246244">
    <property type="component" value="Unassembled WGS sequence"/>
</dbReference>
<feature type="compositionally biased region" description="Basic and acidic residues" evidence="7">
    <location>
        <begin position="446"/>
        <end position="467"/>
    </location>
</feature>
<evidence type="ECO:0000313" key="10">
    <source>
        <dbReference type="EMBL" id="MDR7666279.1"/>
    </source>
</evidence>
<evidence type="ECO:0000256" key="2">
    <source>
        <dbReference type="ARBA" id="ARBA00022722"/>
    </source>
</evidence>
<keyword evidence="1 6" id="KW-0963">Cytoplasm</keyword>
<dbReference type="InterPro" id="IPR036345">
    <property type="entry name" value="ExoRNase_PH_dom2_sf"/>
</dbReference>
<evidence type="ECO:0000256" key="7">
    <source>
        <dbReference type="SAM" id="MobiDB-lite"/>
    </source>
</evidence>
<dbReference type="HAMAP" id="MF_00591">
    <property type="entry name" value="Exosome_Rrp41"/>
    <property type="match status" value="1"/>
</dbReference>
<feature type="compositionally biased region" description="Acidic residues" evidence="7">
    <location>
        <begin position="427"/>
        <end position="445"/>
    </location>
</feature>
<dbReference type="GO" id="GO:0004527">
    <property type="term" value="F:exonuclease activity"/>
    <property type="evidence" value="ECO:0007669"/>
    <property type="project" value="UniProtKB-KW"/>
</dbReference>
<evidence type="ECO:0000256" key="3">
    <source>
        <dbReference type="ARBA" id="ARBA00022801"/>
    </source>
</evidence>
<dbReference type="Pfam" id="PF03725">
    <property type="entry name" value="RNase_PH_C"/>
    <property type="match status" value="1"/>
</dbReference>
<dbReference type="InterPro" id="IPR015847">
    <property type="entry name" value="ExoRNase_PH_dom2"/>
</dbReference>
<feature type="domain" description="Exoribonuclease phosphorolytic" evidence="9">
    <location>
        <begin position="156"/>
        <end position="215"/>
    </location>
</feature>
<dbReference type="SUPFAM" id="SSF55666">
    <property type="entry name" value="Ribonuclease PH domain 2-like"/>
    <property type="match status" value="1"/>
</dbReference>
<comment type="subunit">
    <text evidence="6">Component of the archaeal exosome complex. Forms a hexameric ring-like arrangement composed of 3 Rrp41-Rrp42 heterodimers. The hexameric ring associates with a trimer of Rrp4 and/or Csl4 subunits.</text>
</comment>
<comment type="similarity">
    <text evidence="6">Belongs to the RNase PH family. Rrp41 subfamily.</text>
</comment>
<evidence type="ECO:0000256" key="4">
    <source>
        <dbReference type="ARBA" id="ARBA00022835"/>
    </source>
</evidence>
<feature type="region of interest" description="Disordered" evidence="7">
    <location>
        <begin position="333"/>
        <end position="467"/>
    </location>
</feature>
<dbReference type="InterPro" id="IPR001247">
    <property type="entry name" value="ExoRNase_PH_dom1"/>
</dbReference>
<dbReference type="InterPro" id="IPR011807">
    <property type="entry name" value="Rrp41"/>
</dbReference>
<organism evidence="10 11">
    <name type="scientific">Methanosarcina baikalica</name>
    <dbReference type="NCBI Taxonomy" id="3073890"/>
    <lineage>
        <taxon>Archaea</taxon>
        <taxon>Methanobacteriati</taxon>
        <taxon>Methanobacteriota</taxon>
        <taxon>Stenosarchaea group</taxon>
        <taxon>Methanomicrobia</taxon>
        <taxon>Methanosarcinales</taxon>
        <taxon>Methanosarcinaceae</taxon>
        <taxon>Methanosarcina</taxon>
    </lineage>
</organism>
<evidence type="ECO:0000259" key="9">
    <source>
        <dbReference type="Pfam" id="PF03725"/>
    </source>
</evidence>
<keyword evidence="2 6" id="KW-0540">Nuclease</keyword>
<dbReference type="PANTHER" id="PTHR11953:SF0">
    <property type="entry name" value="EXOSOME COMPLEX COMPONENT RRP41"/>
    <property type="match status" value="1"/>
</dbReference>
<comment type="caution">
    <text evidence="10">The sequence shown here is derived from an EMBL/GenBank/DDBJ whole genome shotgun (WGS) entry which is preliminary data.</text>
</comment>
<dbReference type="InterPro" id="IPR027408">
    <property type="entry name" value="PNPase/RNase_PH_dom_sf"/>
</dbReference>
<comment type="function">
    <text evidence="6">Catalytic component of the exosome, which is a complex involved in RNA degradation. Has 3'-&gt;5' exoribonuclease activity. Can also synthesize heteropolymeric RNA-tails.</text>
</comment>
<dbReference type="NCBIfam" id="TIGR02065">
    <property type="entry name" value="ECX1"/>
    <property type="match status" value="1"/>
</dbReference>
<protein>
    <recommendedName>
        <fullName evidence="6">Exosome complex component Rrp41</fullName>
        <ecNumber evidence="6">3.1.13.-</ecNumber>
    </recommendedName>
</protein>
<dbReference type="SUPFAM" id="SSF54211">
    <property type="entry name" value="Ribosomal protein S5 domain 2-like"/>
    <property type="match status" value="1"/>
</dbReference>
<dbReference type="Pfam" id="PF01138">
    <property type="entry name" value="RNase_PH"/>
    <property type="match status" value="1"/>
</dbReference>
<evidence type="ECO:0000313" key="11">
    <source>
        <dbReference type="Proteomes" id="UP001246244"/>
    </source>
</evidence>
<dbReference type="Gene3D" id="3.30.230.70">
    <property type="entry name" value="GHMP Kinase, N-terminal domain"/>
    <property type="match status" value="1"/>
</dbReference>
<dbReference type="RefSeq" id="WP_310576304.1">
    <property type="nucleotide sequence ID" value="NZ_JAVKPK010000043.1"/>
</dbReference>
<dbReference type="EMBL" id="JAVKPK010000043">
    <property type="protein sequence ID" value="MDR7666279.1"/>
    <property type="molecule type" value="Genomic_DNA"/>
</dbReference>
<dbReference type="PANTHER" id="PTHR11953">
    <property type="entry name" value="EXOSOME COMPLEX COMPONENT"/>
    <property type="match status" value="1"/>
</dbReference>
<comment type="subcellular location">
    <subcellularLocation>
        <location evidence="6">Cytoplasm</location>
    </subcellularLocation>
</comment>
<name>A0ABU2D2R6_9EURY</name>
<evidence type="ECO:0000256" key="6">
    <source>
        <dbReference type="HAMAP-Rule" id="MF_00591"/>
    </source>
</evidence>
<keyword evidence="11" id="KW-1185">Reference proteome</keyword>
<keyword evidence="3 6" id="KW-0378">Hydrolase</keyword>
<dbReference type="InterPro" id="IPR020568">
    <property type="entry name" value="Ribosomal_Su5_D2-typ_SF"/>
</dbReference>
<accession>A0ABU2D2R6</accession>
<dbReference type="CDD" id="cd11366">
    <property type="entry name" value="RNase_PH_archRRP41"/>
    <property type="match status" value="1"/>
</dbReference>
<gene>
    <name evidence="6 10" type="primary">rrp41</name>
    <name evidence="10" type="ORF">RG963_10915</name>
</gene>
<evidence type="ECO:0000256" key="1">
    <source>
        <dbReference type="ARBA" id="ARBA00022490"/>
    </source>
</evidence>
<dbReference type="EC" id="3.1.13.-" evidence="6"/>
<feature type="compositionally biased region" description="Acidic residues" evidence="7">
    <location>
        <begin position="333"/>
        <end position="419"/>
    </location>
</feature>
<evidence type="ECO:0000256" key="5">
    <source>
        <dbReference type="ARBA" id="ARBA00022839"/>
    </source>
</evidence>
<evidence type="ECO:0000259" key="8">
    <source>
        <dbReference type="Pfam" id="PF01138"/>
    </source>
</evidence>
<dbReference type="InterPro" id="IPR050080">
    <property type="entry name" value="RNase_PH"/>
</dbReference>
<keyword evidence="5 6" id="KW-0269">Exonuclease</keyword>